<dbReference type="GO" id="GO:0016787">
    <property type="term" value="F:hydrolase activity"/>
    <property type="evidence" value="ECO:0007669"/>
    <property type="project" value="UniProtKB-KW"/>
</dbReference>
<feature type="domain" description="SF3 helicase" evidence="4">
    <location>
        <begin position="181"/>
        <end position="339"/>
    </location>
</feature>
<dbReference type="PANTHER" id="PTHR35372">
    <property type="entry name" value="ATP BINDING PROTEIN-RELATED"/>
    <property type="match status" value="1"/>
</dbReference>
<keyword evidence="2" id="KW-0378">Hydrolase</keyword>
<dbReference type="InterPro" id="IPR006500">
    <property type="entry name" value="Helicase_put_C_phage/plasmid"/>
</dbReference>
<dbReference type="SUPFAM" id="SSF52540">
    <property type="entry name" value="P-loop containing nucleoside triphosphate hydrolases"/>
    <property type="match status" value="1"/>
</dbReference>
<dbReference type="GO" id="GO:0005524">
    <property type="term" value="F:ATP binding"/>
    <property type="evidence" value="ECO:0007669"/>
    <property type="project" value="UniProtKB-KW"/>
</dbReference>
<keyword evidence="3" id="KW-0067">ATP-binding</keyword>
<dbReference type="InterPro" id="IPR027417">
    <property type="entry name" value="P-loop_NTPase"/>
</dbReference>
<dbReference type="EMBL" id="LKFU01000111">
    <property type="protein sequence ID" value="RND82017.1"/>
    <property type="molecule type" value="Genomic_DNA"/>
</dbReference>
<keyword evidence="1" id="KW-0547">Nucleotide-binding</keyword>
<dbReference type="Gene3D" id="3.40.50.300">
    <property type="entry name" value="P-loop containing nucleotide triphosphate hydrolases"/>
    <property type="match status" value="1"/>
</dbReference>
<dbReference type="RefSeq" id="WP_109990464.1">
    <property type="nucleotide sequence ID" value="NZ_CBDBYF010000001.1"/>
</dbReference>
<comment type="caution">
    <text evidence="5">The sequence shown here is derived from an EMBL/GenBank/DDBJ whole genome shotgun (WGS) entry which is preliminary data.</text>
</comment>
<dbReference type="NCBIfam" id="TIGR01613">
    <property type="entry name" value="primase_Cterm"/>
    <property type="match status" value="1"/>
</dbReference>
<evidence type="ECO:0000256" key="3">
    <source>
        <dbReference type="ARBA" id="ARBA00022840"/>
    </source>
</evidence>
<name>A0A422M3U7_LACPA</name>
<evidence type="ECO:0000256" key="1">
    <source>
        <dbReference type="ARBA" id="ARBA00022741"/>
    </source>
</evidence>
<gene>
    <name evidence="5" type="ORF">FAM18172_02864</name>
</gene>
<reference evidence="5 6" key="1">
    <citation type="journal article" date="2018" name="Front. Microbiol.">
        <title>Conversion of Methionine to Cysteine in Lactobacillus paracasei Depends on the Highly Mobile cysK-ctl-cysE Gene Cluster.</title>
        <authorList>
            <person name="Wuthrich D."/>
            <person name="Irmler S."/>
            <person name="Berthoud H."/>
            <person name="Guggenbuhl B."/>
            <person name="Eugster E."/>
            <person name="Bruggmann R."/>
        </authorList>
    </citation>
    <scope>NUCLEOTIDE SEQUENCE [LARGE SCALE GENOMIC DNA]</scope>
    <source>
        <strain evidence="5 6">FAM18172</strain>
    </source>
</reference>
<dbReference type="Proteomes" id="UP000285532">
    <property type="component" value="Unassembled WGS sequence"/>
</dbReference>
<dbReference type="InterPro" id="IPR045455">
    <property type="entry name" value="NrS-1_pol-like_helicase"/>
</dbReference>
<sequence>MVKAMPEDAKKLASNVVQMKKNEPEWIFYDENGNRKVSATKLGQEIIKENPMLRLDTLSQGARFDKATGTWRLDKLSEFLDTIITEKLESVGKWSQGNLGQVKHYVFIKVYHPEMIESPFEHADPNLITFANGTYNLVTDKLQPHRPEDYILQNHPYDLKMKSEKDLKTVDWLAHLTGDPISANFLMEFIGYCFYHRYSPFQALIILQGTGQNGKTTFIEFVKQILDKRNVSNVALQDLANKDNRFTGSQLYQKEVNMFADLDDSFLKTTGQIKALTGDDTIFAEFKGKDGFSFMNFAKLIFSANKLPKFSDFTSGFIRRLYVVPFPKKIDNNFKKEFDLNQIYDEIPAFSYQCLRAFKRAIDRDSLSKSPSMIAAKEQWLKDSDNIARFIEDRCRIELDTNGGDSSRNIYKAYQDYCWEENIKPFSQPEFTRRLEAQGIPRKKVQFNNTRISRYLHLFVEDS</sequence>
<organism evidence="5 6">
    <name type="scientific">Lacticaseibacillus paracasei</name>
    <name type="common">Lactobacillus paracasei</name>
    <dbReference type="NCBI Taxonomy" id="1597"/>
    <lineage>
        <taxon>Bacteria</taxon>
        <taxon>Bacillati</taxon>
        <taxon>Bacillota</taxon>
        <taxon>Bacilli</taxon>
        <taxon>Lactobacillales</taxon>
        <taxon>Lactobacillaceae</taxon>
        <taxon>Lacticaseibacillus</taxon>
    </lineage>
</organism>
<proteinExistence type="predicted"/>
<dbReference type="PANTHER" id="PTHR35372:SF2">
    <property type="entry name" value="SF3 HELICASE DOMAIN-CONTAINING PROTEIN"/>
    <property type="match status" value="1"/>
</dbReference>
<evidence type="ECO:0000313" key="6">
    <source>
        <dbReference type="Proteomes" id="UP000285532"/>
    </source>
</evidence>
<dbReference type="InterPro" id="IPR014818">
    <property type="entry name" value="Phage/plasmid_primase_P4_C"/>
</dbReference>
<dbReference type="InterPro" id="IPR051620">
    <property type="entry name" value="ORF904-like_C"/>
</dbReference>
<dbReference type="Pfam" id="PF08706">
    <property type="entry name" value="D5_N"/>
    <property type="match status" value="1"/>
</dbReference>
<accession>A0A422M3U7</accession>
<dbReference type="AlphaFoldDB" id="A0A422M3U7"/>
<evidence type="ECO:0000259" key="4">
    <source>
        <dbReference type="PROSITE" id="PS51206"/>
    </source>
</evidence>
<dbReference type="Pfam" id="PF19263">
    <property type="entry name" value="DUF5906"/>
    <property type="match status" value="1"/>
</dbReference>
<evidence type="ECO:0000313" key="5">
    <source>
        <dbReference type="EMBL" id="RND82017.1"/>
    </source>
</evidence>
<protein>
    <recommendedName>
        <fullName evidence="4">SF3 helicase domain-containing protein</fullName>
    </recommendedName>
</protein>
<dbReference type="PROSITE" id="PS51206">
    <property type="entry name" value="SF3_HELICASE_1"/>
    <property type="match status" value="1"/>
</dbReference>
<evidence type="ECO:0000256" key="2">
    <source>
        <dbReference type="ARBA" id="ARBA00022801"/>
    </source>
</evidence>
<dbReference type="InterPro" id="IPR014015">
    <property type="entry name" value="Helicase_SF3_DNA-vir"/>
</dbReference>